<sequence length="327" mass="33977">MSITLEPVRASLDLVREELERRWPDGRDRLDAMCRHALLPSGKLLRPLLLLESAAAVGGDRTQVVPAALAVEYLHGASLIHDDVIDGDRLRRGRESVMARYGVDDAIVAGDALFMASATALAECGHLGVPAAAVVTALRLFGEAGIRLCRGQVEESAQQGALDAGLPAYLAMVEGKTGALFRAACVAGVVLGGGSTSDQVAAAAYAGHLGIAFQMYDDLLPYLRDSATTGKAAGSDLANRRPTFPVLVAAELAPGRRGELAAILHSGAPGALARMSELLHGIGAIEHARRLATAEAGHAIAALAAFPPSDSTAFLASVAELVVDRER</sequence>
<dbReference type="InterPro" id="IPR033749">
    <property type="entry name" value="Polyprenyl_synt_CS"/>
</dbReference>
<keyword evidence="4" id="KW-0479">Metal-binding</keyword>
<comment type="cofactor">
    <cofactor evidence="1">
        <name>Mg(2+)</name>
        <dbReference type="ChEBI" id="CHEBI:18420"/>
    </cofactor>
</comment>
<evidence type="ECO:0000256" key="2">
    <source>
        <dbReference type="ARBA" id="ARBA00006706"/>
    </source>
</evidence>
<dbReference type="RefSeq" id="WP_348956498.1">
    <property type="nucleotide sequence ID" value="NZ_JBDZYD010000020.1"/>
</dbReference>
<gene>
    <name evidence="7" type="ORF">ABJI51_40575</name>
</gene>
<evidence type="ECO:0000256" key="6">
    <source>
        <dbReference type="RuleBase" id="RU004466"/>
    </source>
</evidence>
<dbReference type="PANTHER" id="PTHR12001:SF69">
    <property type="entry name" value="ALL TRANS-POLYPRENYL-DIPHOSPHATE SYNTHASE PDSS1"/>
    <property type="match status" value="1"/>
</dbReference>
<proteinExistence type="inferred from homology"/>
<evidence type="ECO:0000313" key="8">
    <source>
        <dbReference type="Proteomes" id="UP001440984"/>
    </source>
</evidence>
<evidence type="ECO:0000256" key="5">
    <source>
        <dbReference type="ARBA" id="ARBA00022842"/>
    </source>
</evidence>
<keyword evidence="8" id="KW-1185">Reference proteome</keyword>
<protein>
    <submittedName>
        <fullName evidence="7">Polyprenyl synthetase family protein</fullName>
    </submittedName>
</protein>
<dbReference type="PROSITE" id="PS00723">
    <property type="entry name" value="POLYPRENYL_SYNTHASE_1"/>
    <property type="match status" value="1"/>
</dbReference>
<dbReference type="Gene3D" id="1.10.600.10">
    <property type="entry name" value="Farnesyl Diphosphate Synthase"/>
    <property type="match status" value="1"/>
</dbReference>
<dbReference type="Pfam" id="PF00348">
    <property type="entry name" value="polyprenyl_synt"/>
    <property type="match status" value="1"/>
</dbReference>
<keyword evidence="3 6" id="KW-0808">Transferase</keyword>
<evidence type="ECO:0000313" key="7">
    <source>
        <dbReference type="EMBL" id="MEQ0565411.1"/>
    </source>
</evidence>
<reference evidence="7 8" key="1">
    <citation type="submission" date="2024-05" db="EMBL/GenBank/DDBJ databases">
        <authorList>
            <person name="Zhao H."/>
            <person name="Xu Y."/>
            <person name="Lin S."/>
            <person name="Spain J.C."/>
            <person name="Zhou N.-Y."/>
        </authorList>
    </citation>
    <scope>NUCLEOTIDE SEQUENCE [LARGE SCALE GENOMIC DNA]</scope>
    <source>
        <strain evidence="7 8">NEAU-NG30</strain>
    </source>
</reference>
<dbReference type="InterPro" id="IPR008949">
    <property type="entry name" value="Isoprenoid_synthase_dom_sf"/>
</dbReference>
<dbReference type="SFLD" id="SFLDS00005">
    <property type="entry name" value="Isoprenoid_Synthase_Type_I"/>
    <property type="match status" value="1"/>
</dbReference>
<comment type="similarity">
    <text evidence="2 6">Belongs to the FPP/GGPP synthase family.</text>
</comment>
<name>A0ABV0LSX7_9PSEU</name>
<evidence type="ECO:0000256" key="3">
    <source>
        <dbReference type="ARBA" id="ARBA00022679"/>
    </source>
</evidence>
<dbReference type="SUPFAM" id="SSF48576">
    <property type="entry name" value="Terpenoid synthases"/>
    <property type="match status" value="1"/>
</dbReference>
<dbReference type="SFLD" id="SFLDG01017">
    <property type="entry name" value="Polyprenyl_Transferase_Like"/>
    <property type="match status" value="1"/>
</dbReference>
<dbReference type="InterPro" id="IPR000092">
    <property type="entry name" value="Polyprenyl_synt"/>
</dbReference>
<evidence type="ECO:0000256" key="4">
    <source>
        <dbReference type="ARBA" id="ARBA00022723"/>
    </source>
</evidence>
<dbReference type="Proteomes" id="UP001440984">
    <property type="component" value="Unassembled WGS sequence"/>
</dbReference>
<organism evidence="7 8">
    <name type="scientific">Amycolatopsis melonis</name>
    <dbReference type="NCBI Taxonomy" id="3156488"/>
    <lineage>
        <taxon>Bacteria</taxon>
        <taxon>Bacillati</taxon>
        <taxon>Actinomycetota</taxon>
        <taxon>Actinomycetes</taxon>
        <taxon>Pseudonocardiales</taxon>
        <taxon>Pseudonocardiaceae</taxon>
        <taxon>Amycolatopsis</taxon>
    </lineage>
</organism>
<dbReference type="EMBL" id="JBDZYD010000020">
    <property type="protein sequence ID" value="MEQ0565411.1"/>
    <property type="molecule type" value="Genomic_DNA"/>
</dbReference>
<accession>A0ABV0LSX7</accession>
<comment type="caution">
    <text evidence="7">The sequence shown here is derived from an EMBL/GenBank/DDBJ whole genome shotgun (WGS) entry which is preliminary data.</text>
</comment>
<dbReference type="CDD" id="cd00685">
    <property type="entry name" value="Trans_IPPS_HT"/>
    <property type="match status" value="1"/>
</dbReference>
<keyword evidence="5" id="KW-0460">Magnesium</keyword>
<evidence type="ECO:0000256" key="1">
    <source>
        <dbReference type="ARBA" id="ARBA00001946"/>
    </source>
</evidence>
<dbReference type="PANTHER" id="PTHR12001">
    <property type="entry name" value="GERANYLGERANYL PYROPHOSPHATE SYNTHASE"/>
    <property type="match status" value="1"/>
</dbReference>